<organism evidence="10 11">
    <name type="scientific">Cystobacter ferrugineus</name>
    <dbReference type="NCBI Taxonomy" id="83449"/>
    <lineage>
        <taxon>Bacteria</taxon>
        <taxon>Pseudomonadati</taxon>
        <taxon>Myxococcota</taxon>
        <taxon>Myxococcia</taxon>
        <taxon>Myxococcales</taxon>
        <taxon>Cystobacterineae</taxon>
        <taxon>Archangiaceae</taxon>
        <taxon>Cystobacter</taxon>
    </lineage>
</organism>
<dbReference type="Proteomes" id="UP000182229">
    <property type="component" value="Unassembled WGS sequence"/>
</dbReference>
<evidence type="ECO:0000256" key="3">
    <source>
        <dbReference type="ARBA" id="ARBA00022692"/>
    </source>
</evidence>
<dbReference type="InterPro" id="IPR050250">
    <property type="entry name" value="Macrolide_Exporter_MacB"/>
</dbReference>
<feature type="transmembrane region" description="Helical" evidence="7">
    <location>
        <begin position="339"/>
        <end position="372"/>
    </location>
</feature>
<feature type="transmembrane region" description="Helical" evidence="7">
    <location>
        <begin position="31"/>
        <end position="51"/>
    </location>
</feature>
<sequence length="417" mass="45116">MLRRFRASWLAATDNLRLAVGTFLGNPLRSLLTLLGIVIGVMTVITMMALIEGLRLKVNKDLSQLGANTFQVSKWPVGFGRVNWRKYAMRQNMTLEDVRAILETCPSVLQVSASDSEGGQKLSTANMETRPSVDVTGATPEYLETSGISIASGRFFGPVDEVDGRQVVVLGMDVVDALFPGMNPIGQQLRIKGRPFTVVGVTQRRGSFLGMVSMDNEVFVPLRVYKLLYGAGGSLQLSVQATSPELLSKAQEEVTNLMRRRREVAPLEPNDFEIHTNESMTQTFNSLSQVITIASFGVCLLSLVVGGIGILNIMLVSVTERTKEIGIRKALGARKARILGQFATEAVMMALLGGAIGVGLGFGLAFLVRWVLGFNTVVPAWAVFLSLGMSSGVGLIFGIYPAARAARLDPVEAMRTE</sequence>
<dbReference type="InterPro" id="IPR003838">
    <property type="entry name" value="ABC3_permease_C"/>
</dbReference>
<comment type="caution">
    <text evidence="10">The sequence shown here is derived from an EMBL/GenBank/DDBJ whole genome shotgun (WGS) entry which is preliminary data.</text>
</comment>
<feature type="domain" description="ABC3 transporter permease C-terminal" evidence="8">
    <location>
        <begin position="299"/>
        <end position="410"/>
    </location>
</feature>
<evidence type="ECO:0000256" key="1">
    <source>
        <dbReference type="ARBA" id="ARBA00004651"/>
    </source>
</evidence>
<evidence type="ECO:0000313" key="10">
    <source>
        <dbReference type="EMBL" id="OJH34593.1"/>
    </source>
</evidence>
<keyword evidence="3 7" id="KW-0812">Transmembrane</keyword>
<dbReference type="OrthoDB" id="5487173at2"/>
<reference evidence="11" key="1">
    <citation type="submission" date="2016-11" db="EMBL/GenBank/DDBJ databases">
        <authorList>
            <person name="Shukria A."/>
            <person name="Stevens D.C."/>
        </authorList>
    </citation>
    <scope>NUCLEOTIDE SEQUENCE [LARGE SCALE GENOMIC DNA]</scope>
    <source>
        <strain evidence="11">Cbfe23</strain>
    </source>
</reference>
<dbReference type="GO" id="GO:0005886">
    <property type="term" value="C:plasma membrane"/>
    <property type="evidence" value="ECO:0007669"/>
    <property type="project" value="UniProtKB-SubCell"/>
</dbReference>
<dbReference type="PANTHER" id="PTHR30572">
    <property type="entry name" value="MEMBRANE COMPONENT OF TRANSPORTER-RELATED"/>
    <property type="match status" value="1"/>
</dbReference>
<evidence type="ECO:0000256" key="5">
    <source>
        <dbReference type="ARBA" id="ARBA00023136"/>
    </source>
</evidence>
<keyword evidence="11" id="KW-1185">Reference proteome</keyword>
<dbReference type="EMBL" id="MPIN01000018">
    <property type="protein sequence ID" value="OJH34593.1"/>
    <property type="molecule type" value="Genomic_DNA"/>
</dbReference>
<name>A0A1L9AXE7_9BACT</name>
<keyword evidence="5 7" id="KW-0472">Membrane</keyword>
<dbReference type="RefSeq" id="WP_071904422.1">
    <property type="nucleotide sequence ID" value="NZ_MPIN01000018.1"/>
</dbReference>
<evidence type="ECO:0000256" key="7">
    <source>
        <dbReference type="SAM" id="Phobius"/>
    </source>
</evidence>
<evidence type="ECO:0000256" key="2">
    <source>
        <dbReference type="ARBA" id="ARBA00022475"/>
    </source>
</evidence>
<evidence type="ECO:0000256" key="4">
    <source>
        <dbReference type="ARBA" id="ARBA00022989"/>
    </source>
</evidence>
<dbReference type="InterPro" id="IPR025857">
    <property type="entry name" value="MacB_PCD"/>
</dbReference>
<accession>A0A1L9AXE7</accession>
<dbReference type="Pfam" id="PF12704">
    <property type="entry name" value="MacB_PCD"/>
    <property type="match status" value="1"/>
</dbReference>
<dbReference type="STRING" id="83449.BON30_43145"/>
<dbReference type="PANTHER" id="PTHR30572:SF4">
    <property type="entry name" value="ABC TRANSPORTER PERMEASE YTRF"/>
    <property type="match status" value="1"/>
</dbReference>
<dbReference type="GO" id="GO:0022857">
    <property type="term" value="F:transmembrane transporter activity"/>
    <property type="evidence" value="ECO:0007669"/>
    <property type="project" value="TreeGrafter"/>
</dbReference>
<dbReference type="AlphaFoldDB" id="A0A1L9AXE7"/>
<feature type="transmembrane region" description="Helical" evidence="7">
    <location>
        <begin position="378"/>
        <end position="400"/>
    </location>
</feature>
<keyword evidence="2" id="KW-1003">Cell membrane</keyword>
<proteinExistence type="inferred from homology"/>
<evidence type="ECO:0000259" key="9">
    <source>
        <dbReference type="Pfam" id="PF12704"/>
    </source>
</evidence>
<evidence type="ECO:0000256" key="6">
    <source>
        <dbReference type="ARBA" id="ARBA00038076"/>
    </source>
</evidence>
<dbReference type="Pfam" id="PF02687">
    <property type="entry name" value="FtsX"/>
    <property type="match status" value="1"/>
</dbReference>
<comment type="subcellular location">
    <subcellularLocation>
        <location evidence="1">Cell membrane</location>
        <topology evidence="1">Multi-pass membrane protein</topology>
    </subcellularLocation>
</comment>
<comment type="similarity">
    <text evidence="6">Belongs to the ABC-4 integral membrane protein family.</text>
</comment>
<gene>
    <name evidence="10" type="ORF">BON30_43145</name>
</gene>
<protein>
    <submittedName>
        <fullName evidence="10">ABC transporter substrate-binding protein</fullName>
    </submittedName>
</protein>
<evidence type="ECO:0000259" key="8">
    <source>
        <dbReference type="Pfam" id="PF02687"/>
    </source>
</evidence>
<feature type="domain" description="MacB-like periplasmic core" evidence="9">
    <location>
        <begin position="30"/>
        <end position="256"/>
    </location>
</feature>
<reference evidence="10 11" key="2">
    <citation type="submission" date="2016-12" db="EMBL/GenBank/DDBJ databases">
        <title>Draft Genome Sequence of Cystobacter ferrugineus Strain Cbfe23.</title>
        <authorList>
            <person name="Akbar S."/>
            <person name="Dowd S.E."/>
            <person name="Stevens D.C."/>
        </authorList>
    </citation>
    <scope>NUCLEOTIDE SEQUENCE [LARGE SCALE GENOMIC DNA]</scope>
    <source>
        <strain evidence="10 11">Cbfe23</strain>
    </source>
</reference>
<feature type="transmembrane region" description="Helical" evidence="7">
    <location>
        <begin position="290"/>
        <end position="318"/>
    </location>
</feature>
<keyword evidence="4 7" id="KW-1133">Transmembrane helix</keyword>
<evidence type="ECO:0000313" key="11">
    <source>
        <dbReference type="Proteomes" id="UP000182229"/>
    </source>
</evidence>